<evidence type="ECO:0000256" key="1">
    <source>
        <dbReference type="SAM" id="MobiDB-lite"/>
    </source>
</evidence>
<reference evidence="2 3" key="1">
    <citation type="submission" date="2024-01" db="EMBL/GenBank/DDBJ databases">
        <authorList>
            <person name="Waweru B."/>
        </authorList>
    </citation>
    <scope>NUCLEOTIDE SEQUENCE [LARGE SCALE GENOMIC DNA]</scope>
</reference>
<comment type="caution">
    <text evidence="2">The sequence shown here is derived from an EMBL/GenBank/DDBJ whole genome shotgun (WGS) entry which is preliminary data.</text>
</comment>
<dbReference type="AlphaFoldDB" id="A0AAV1R6B1"/>
<protein>
    <submittedName>
        <fullName evidence="2">Uncharacterized protein</fullName>
    </submittedName>
</protein>
<feature type="compositionally biased region" description="Basic and acidic residues" evidence="1">
    <location>
        <begin position="25"/>
        <end position="48"/>
    </location>
</feature>
<organism evidence="2 3">
    <name type="scientific">Dovyalis caffra</name>
    <dbReference type="NCBI Taxonomy" id="77055"/>
    <lineage>
        <taxon>Eukaryota</taxon>
        <taxon>Viridiplantae</taxon>
        <taxon>Streptophyta</taxon>
        <taxon>Embryophyta</taxon>
        <taxon>Tracheophyta</taxon>
        <taxon>Spermatophyta</taxon>
        <taxon>Magnoliopsida</taxon>
        <taxon>eudicotyledons</taxon>
        <taxon>Gunneridae</taxon>
        <taxon>Pentapetalae</taxon>
        <taxon>rosids</taxon>
        <taxon>fabids</taxon>
        <taxon>Malpighiales</taxon>
        <taxon>Salicaceae</taxon>
        <taxon>Flacourtieae</taxon>
        <taxon>Dovyalis</taxon>
    </lineage>
</organism>
<proteinExistence type="predicted"/>
<feature type="region of interest" description="Disordered" evidence="1">
    <location>
        <begin position="1"/>
        <end position="53"/>
    </location>
</feature>
<sequence>MQSANGKGDSSDCSSCEDGSDSECDSDRNYDEKVSKTQNVKKEGEAKPKLLLGAPPVFRPNNMRALGNVFSLGMSARPYGASRPPYPQYWERPDMEANTMDQLCREIQQCYHILIVFSQCIHHHFSHLVFSIKASTTV</sequence>
<gene>
    <name evidence="2" type="ORF">DCAF_LOCUS6071</name>
</gene>
<evidence type="ECO:0000313" key="3">
    <source>
        <dbReference type="Proteomes" id="UP001314170"/>
    </source>
</evidence>
<dbReference type="Proteomes" id="UP001314170">
    <property type="component" value="Unassembled WGS sequence"/>
</dbReference>
<evidence type="ECO:0000313" key="2">
    <source>
        <dbReference type="EMBL" id="CAK7328349.1"/>
    </source>
</evidence>
<name>A0AAV1R6B1_9ROSI</name>
<accession>A0AAV1R6B1</accession>
<dbReference type="EMBL" id="CAWUPB010000893">
    <property type="protein sequence ID" value="CAK7328349.1"/>
    <property type="molecule type" value="Genomic_DNA"/>
</dbReference>
<keyword evidence="3" id="KW-1185">Reference proteome</keyword>